<keyword evidence="4" id="KW-1185">Reference proteome</keyword>
<feature type="compositionally biased region" description="Basic and acidic residues" evidence="1">
    <location>
        <begin position="48"/>
        <end position="65"/>
    </location>
</feature>
<dbReference type="Proteomes" id="UP000621307">
    <property type="component" value="Unassembled WGS sequence"/>
</dbReference>
<name>A0ABR8BB50_9NOSO</name>
<evidence type="ECO:0000259" key="2">
    <source>
        <dbReference type="Pfam" id="PF05272"/>
    </source>
</evidence>
<dbReference type="InterPro" id="IPR007936">
    <property type="entry name" value="VapE-like_dom"/>
</dbReference>
<dbReference type="PANTHER" id="PTHR34985:SF1">
    <property type="entry name" value="SLR0554 PROTEIN"/>
    <property type="match status" value="1"/>
</dbReference>
<evidence type="ECO:0000256" key="1">
    <source>
        <dbReference type="SAM" id="MobiDB-lite"/>
    </source>
</evidence>
<evidence type="ECO:0000313" key="3">
    <source>
        <dbReference type="EMBL" id="MBD2250995.1"/>
    </source>
</evidence>
<comment type="caution">
    <text evidence="3">The sequence shown here is derived from an EMBL/GenBank/DDBJ whole genome shotgun (WGS) entry which is preliminary data.</text>
</comment>
<gene>
    <name evidence="3" type="ORF">H6G14_06700</name>
</gene>
<evidence type="ECO:0000313" key="4">
    <source>
        <dbReference type="Proteomes" id="UP000621307"/>
    </source>
</evidence>
<dbReference type="RefSeq" id="WP_190566318.1">
    <property type="nucleotide sequence ID" value="NZ_JACJQL010000006.1"/>
</dbReference>
<sequence length="521" mass="59308">MSDYNTFNDIQSSFDGFDDEDDSAKGQKLLAWLKSVDFFGSSVGSGGDKSRSADPKSGNEPERARKLAKKYIQGSREKAYVFWQVFEAVYGKHLELDGWADVVHYQGQATTRPKLMARLEKALEMSSPQASKGFYERQLEILLEGKEFQPVRKYLEQNYKEHSEHKVWINHLSFEEIEKLGKEKGFKGMPPFYIEKGFQPLPEWDSLGKVLFGTDDPLTQEMVTTWLCGAVKRALEPGCPMKRSLIIKGDQDAGKSAFTRILGKNWGTELRSGTNEADIIRQCKFTWIMELSECDRLFKGKEASVLKSLLSTTKDTYIQKFKEADEASVTERVTLFIGTTNESKFLVDTTGNKRFWVIDLADGWKLPLAWLEDNIDHLWATAYHKILNGYPTDLSENSQVASEVRNRDYMVEGSWVEQLETALSKATLEGKYSLAFKAVDVMYAMGLRGDAHSRNKTAVVNSLKQLGYEQKPIKVLGKTEKLWKLSSVPNTEVIPARIDTERMVWEVLDKDNPERGYKPIN</sequence>
<organism evidence="3 4">
    <name type="scientific">Nostoc parmelioides FACHB-3921</name>
    <dbReference type="NCBI Taxonomy" id="2692909"/>
    <lineage>
        <taxon>Bacteria</taxon>
        <taxon>Bacillati</taxon>
        <taxon>Cyanobacteriota</taxon>
        <taxon>Cyanophyceae</taxon>
        <taxon>Nostocales</taxon>
        <taxon>Nostocaceae</taxon>
        <taxon>Nostoc</taxon>
    </lineage>
</organism>
<dbReference type="Pfam" id="PF05272">
    <property type="entry name" value="VapE-like_dom"/>
    <property type="match status" value="1"/>
</dbReference>
<dbReference type="EMBL" id="JACJQL010000006">
    <property type="protein sequence ID" value="MBD2250995.1"/>
    <property type="molecule type" value="Genomic_DNA"/>
</dbReference>
<feature type="region of interest" description="Disordered" evidence="1">
    <location>
        <begin position="1"/>
        <end position="22"/>
    </location>
</feature>
<feature type="domain" description="Virulence-associated protein E-like" evidence="2">
    <location>
        <begin position="210"/>
        <end position="409"/>
    </location>
</feature>
<protein>
    <recommendedName>
        <fullName evidence="2">Virulence-associated protein E-like domain-containing protein</fullName>
    </recommendedName>
</protein>
<accession>A0ABR8BB50</accession>
<reference evidence="3 4" key="1">
    <citation type="journal article" date="2020" name="ISME J.">
        <title>Comparative genomics reveals insights into cyanobacterial evolution and habitat adaptation.</title>
        <authorList>
            <person name="Chen M.Y."/>
            <person name="Teng W.K."/>
            <person name="Zhao L."/>
            <person name="Hu C.X."/>
            <person name="Zhou Y.K."/>
            <person name="Han B.P."/>
            <person name="Song L.R."/>
            <person name="Shu W.S."/>
        </authorList>
    </citation>
    <scope>NUCLEOTIDE SEQUENCE [LARGE SCALE GENOMIC DNA]</scope>
    <source>
        <strain evidence="3 4">FACHB-3921</strain>
    </source>
</reference>
<feature type="compositionally biased region" description="Polar residues" evidence="1">
    <location>
        <begin position="1"/>
        <end position="11"/>
    </location>
</feature>
<dbReference type="PANTHER" id="PTHR34985">
    <property type="entry name" value="SLR0554 PROTEIN"/>
    <property type="match status" value="1"/>
</dbReference>
<proteinExistence type="predicted"/>
<feature type="region of interest" description="Disordered" evidence="1">
    <location>
        <begin position="39"/>
        <end position="66"/>
    </location>
</feature>